<evidence type="ECO:0000256" key="5">
    <source>
        <dbReference type="ARBA" id="ARBA00022695"/>
    </source>
</evidence>
<evidence type="ECO:0000313" key="11">
    <source>
        <dbReference type="Proteomes" id="UP001291623"/>
    </source>
</evidence>
<comment type="similarity">
    <text evidence="2">Belongs to the transferase hexapeptide repeat family.</text>
</comment>
<dbReference type="Gene3D" id="2.160.10.10">
    <property type="entry name" value="Hexapeptide repeat proteins"/>
    <property type="match status" value="1"/>
</dbReference>
<sequence>MKALILVGGYGTRLRPLTLSYPKPLVEFCNKPMILHQIEALVEVGVKHVILAVSYQKDMFDILIEKQLKEVEDKLNIKISLSIENEPMGTAGPIALARDLLLQDTTDDDTFFVLNSDIICDFPFKKMIEFHKTHGKEGTIVVTKVTEPAKYGVVVFDSMGKIESFIEKPKVYVSNKINAGMYIFKMSIIDKIPLRPTSIEKDTFPLIVQEENLYALELKGYWMDVGQPEDFLVGIDLYLNSLKNKNNLAVPNFNNDIKIIGNVLIDSTAKIGDHCQIGPNVTIGSNVTIKNGVCLKNCAILSDTTIECHTWIDKCIIGWNCFVGKWVRMENTCVLGQDVSVKDELYINGAKVLPHKSLTSSITEPKIIM</sequence>
<dbReference type="GO" id="GO:0004475">
    <property type="term" value="F:mannose-1-phosphate guanylyltransferase (GTP) activity"/>
    <property type="evidence" value="ECO:0007669"/>
    <property type="project" value="UniProtKB-EC"/>
</dbReference>
<dbReference type="InterPro" id="IPR018357">
    <property type="entry name" value="Hexapep_transf_CS"/>
</dbReference>
<comment type="pathway">
    <text evidence="1">Nucleotide-sugar biosynthesis; GDP-alpha-D-mannose biosynthesis; GDP-alpha-D-mannose from alpha-D-mannose 1-phosphate (GTP route): step 1/1.</text>
</comment>
<dbReference type="InterPro" id="IPR005835">
    <property type="entry name" value="NTP_transferase_dom"/>
</dbReference>
<dbReference type="SUPFAM" id="SSF53448">
    <property type="entry name" value="Nucleotide-diphospho-sugar transferases"/>
    <property type="match status" value="1"/>
</dbReference>
<keyword evidence="4" id="KW-0808">Transferase</keyword>
<dbReference type="InterPro" id="IPR045233">
    <property type="entry name" value="GMPPB_N"/>
</dbReference>
<evidence type="ECO:0000256" key="6">
    <source>
        <dbReference type="ARBA" id="ARBA00022741"/>
    </source>
</evidence>
<comment type="caution">
    <text evidence="10">The sequence shown here is derived from an EMBL/GenBank/DDBJ whole genome shotgun (WGS) entry which is preliminary data.</text>
</comment>
<keyword evidence="11" id="KW-1185">Reference proteome</keyword>
<evidence type="ECO:0000256" key="7">
    <source>
        <dbReference type="ARBA" id="ARBA00023134"/>
    </source>
</evidence>
<evidence type="ECO:0000259" key="8">
    <source>
        <dbReference type="Pfam" id="PF00483"/>
    </source>
</evidence>
<dbReference type="Pfam" id="PF25087">
    <property type="entry name" value="GMPPB_C"/>
    <property type="match status" value="1"/>
</dbReference>
<dbReference type="InterPro" id="IPR056729">
    <property type="entry name" value="GMPPB_C"/>
</dbReference>
<evidence type="ECO:0000256" key="4">
    <source>
        <dbReference type="ARBA" id="ARBA00022679"/>
    </source>
</evidence>
<dbReference type="GO" id="GO:0009298">
    <property type="term" value="P:GDP-mannose biosynthetic process"/>
    <property type="evidence" value="ECO:0007669"/>
    <property type="project" value="InterPro"/>
</dbReference>
<dbReference type="PANTHER" id="PTHR22572">
    <property type="entry name" value="SUGAR-1-PHOSPHATE GUANYL TRANSFERASE"/>
    <property type="match status" value="1"/>
</dbReference>
<dbReference type="EC" id="2.7.7.13" evidence="3"/>
<dbReference type="EMBL" id="JAVYJV010000043">
    <property type="protein sequence ID" value="KAK4337258.1"/>
    <property type="molecule type" value="Genomic_DNA"/>
</dbReference>
<organism evidence="10 11">
    <name type="scientific">Anisodus tanguticus</name>
    <dbReference type="NCBI Taxonomy" id="243964"/>
    <lineage>
        <taxon>Eukaryota</taxon>
        <taxon>Viridiplantae</taxon>
        <taxon>Streptophyta</taxon>
        <taxon>Embryophyta</taxon>
        <taxon>Tracheophyta</taxon>
        <taxon>Spermatophyta</taxon>
        <taxon>Magnoliopsida</taxon>
        <taxon>eudicotyledons</taxon>
        <taxon>Gunneridae</taxon>
        <taxon>Pentapetalae</taxon>
        <taxon>asterids</taxon>
        <taxon>lamiids</taxon>
        <taxon>Solanales</taxon>
        <taxon>Solanaceae</taxon>
        <taxon>Solanoideae</taxon>
        <taxon>Hyoscyameae</taxon>
        <taxon>Anisodus</taxon>
    </lineage>
</organism>
<keyword evidence="5" id="KW-0548">Nucleotidyltransferase</keyword>
<proteinExistence type="inferred from homology"/>
<dbReference type="InterPro" id="IPR029044">
    <property type="entry name" value="Nucleotide-diphossugar_trans"/>
</dbReference>
<evidence type="ECO:0000313" key="10">
    <source>
        <dbReference type="EMBL" id="KAK4337258.1"/>
    </source>
</evidence>
<evidence type="ECO:0000256" key="3">
    <source>
        <dbReference type="ARBA" id="ARBA00012387"/>
    </source>
</evidence>
<dbReference type="FunFam" id="3.90.550.10:FF:000013">
    <property type="entry name" value="mannose-1-phosphate guanyltransferase beta"/>
    <property type="match status" value="1"/>
</dbReference>
<dbReference type="CDD" id="cd06425">
    <property type="entry name" value="M1P_guanylylT_B_like_N"/>
    <property type="match status" value="1"/>
</dbReference>
<evidence type="ECO:0000256" key="2">
    <source>
        <dbReference type="ARBA" id="ARBA00007274"/>
    </source>
</evidence>
<evidence type="ECO:0000259" key="9">
    <source>
        <dbReference type="Pfam" id="PF25087"/>
    </source>
</evidence>
<name>A0AAE1QPM2_9SOLA</name>
<gene>
    <name evidence="10" type="ORF">RND71_044161</name>
</gene>
<dbReference type="Gene3D" id="3.90.550.10">
    <property type="entry name" value="Spore Coat Polysaccharide Biosynthesis Protein SpsA, Chain A"/>
    <property type="match status" value="1"/>
</dbReference>
<dbReference type="AlphaFoldDB" id="A0AAE1QPM2"/>
<accession>A0AAE1QPM2</accession>
<dbReference type="Proteomes" id="UP001291623">
    <property type="component" value="Unassembled WGS sequence"/>
</dbReference>
<dbReference type="InterPro" id="IPR050486">
    <property type="entry name" value="Mannose-1P_guanyltransferase"/>
</dbReference>
<keyword evidence="7" id="KW-0342">GTP-binding</keyword>
<feature type="domain" description="Nucleotidyl transferase" evidence="8">
    <location>
        <begin position="2"/>
        <end position="234"/>
    </location>
</feature>
<dbReference type="PROSITE" id="PS00101">
    <property type="entry name" value="HEXAPEP_TRANSFERASES"/>
    <property type="match status" value="1"/>
</dbReference>
<evidence type="ECO:0000256" key="1">
    <source>
        <dbReference type="ARBA" id="ARBA00004823"/>
    </source>
</evidence>
<protein>
    <recommendedName>
        <fullName evidence="3">mannose-1-phosphate guanylyltransferase</fullName>
        <ecNumber evidence="3">2.7.7.13</ecNumber>
    </recommendedName>
</protein>
<keyword evidence="6" id="KW-0547">Nucleotide-binding</keyword>
<dbReference type="GO" id="GO:0005525">
    <property type="term" value="F:GTP binding"/>
    <property type="evidence" value="ECO:0007669"/>
    <property type="project" value="UniProtKB-KW"/>
</dbReference>
<feature type="domain" description="Mannose-1-phosphate guanyltransferase C-terminal" evidence="9">
    <location>
        <begin position="259"/>
        <end position="368"/>
    </location>
</feature>
<dbReference type="Pfam" id="PF00483">
    <property type="entry name" value="NTP_transferase"/>
    <property type="match status" value="1"/>
</dbReference>
<reference evidence="10" key="1">
    <citation type="submission" date="2023-12" db="EMBL/GenBank/DDBJ databases">
        <title>Genome assembly of Anisodus tanguticus.</title>
        <authorList>
            <person name="Wang Y.-J."/>
        </authorList>
    </citation>
    <scope>NUCLEOTIDE SEQUENCE</scope>
    <source>
        <strain evidence="10">KB-2021</strain>
        <tissue evidence="10">Leaf</tissue>
    </source>
</reference>